<organism evidence="1 2">
    <name type="scientific">Sporanaerobium hydrogeniformans</name>
    <dbReference type="NCBI Taxonomy" id="3072179"/>
    <lineage>
        <taxon>Bacteria</taxon>
        <taxon>Bacillati</taxon>
        <taxon>Bacillota</taxon>
        <taxon>Clostridia</taxon>
        <taxon>Lachnospirales</taxon>
        <taxon>Lachnospiraceae</taxon>
        <taxon>Sporanaerobium</taxon>
    </lineage>
</organism>
<sequence>MKRVITGWDIYKIVSIIATLIVCVLLVVDVIWDIGEHSFPGLLVLCFLNVIISFVGLRKKK</sequence>
<proteinExistence type="predicted"/>
<protein>
    <submittedName>
        <fullName evidence="1">Uncharacterized protein</fullName>
    </submittedName>
</protein>
<gene>
    <name evidence="1" type="ORF">CS063_08260</name>
</gene>
<evidence type="ECO:0000313" key="1">
    <source>
        <dbReference type="EMBL" id="PHV70753.1"/>
    </source>
</evidence>
<accession>A0AC61DDA5</accession>
<keyword evidence="2" id="KW-1185">Reference proteome</keyword>
<reference evidence="1" key="1">
    <citation type="submission" date="2017-10" db="EMBL/GenBank/DDBJ databases">
        <title>Genome sequence of cellulolytic Lachnospiraceae bacterium XHS1971 isolated from hotspring sediment.</title>
        <authorList>
            <person name="Vasudevan G."/>
            <person name="Joshi A.J."/>
            <person name="Hivarkar S."/>
            <person name="Lanjekar V.B."/>
            <person name="Dhakephalkar P.K."/>
            <person name="Dagar S."/>
        </authorList>
    </citation>
    <scope>NUCLEOTIDE SEQUENCE</scope>
    <source>
        <strain evidence="1">XHS1971</strain>
    </source>
</reference>
<comment type="caution">
    <text evidence="1">The sequence shown here is derived from an EMBL/GenBank/DDBJ whole genome shotgun (WGS) entry which is preliminary data.</text>
</comment>
<evidence type="ECO:0000313" key="2">
    <source>
        <dbReference type="Proteomes" id="UP000224460"/>
    </source>
</evidence>
<dbReference type="EMBL" id="PEDL01000007">
    <property type="protein sequence ID" value="PHV70753.1"/>
    <property type="molecule type" value="Genomic_DNA"/>
</dbReference>
<dbReference type="Proteomes" id="UP000224460">
    <property type="component" value="Unassembled WGS sequence"/>
</dbReference>
<name>A0AC61DDA5_9FIRM</name>